<protein>
    <submittedName>
        <fullName evidence="2">Uncharacterized protein</fullName>
    </submittedName>
</protein>
<dbReference type="AlphaFoldDB" id="A0A382T2N3"/>
<proteinExistence type="predicted"/>
<reference evidence="2" key="1">
    <citation type="submission" date="2018-05" db="EMBL/GenBank/DDBJ databases">
        <authorList>
            <person name="Lanie J.A."/>
            <person name="Ng W.-L."/>
            <person name="Kazmierczak K.M."/>
            <person name="Andrzejewski T.M."/>
            <person name="Davidsen T.M."/>
            <person name="Wayne K.J."/>
            <person name="Tettelin H."/>
            <person name="Glass J.I."/>
            <person name="Rusch D."/>
            <person name="Podicherti R."/>
            <person name="Tsui H.-C.T."/>
            <person name="Winkler M.E."/>
        </authorList>
    </citation>
    <scope>NUCLEOTIDE SEQUENCE</scope>
</reference>
<evidence type="ECO:0000313" key="2">
    <source>
        <dbReference type="EMBL" id="SVD15521.1"/>
    </source>
</evidence>
<keyword evidence="1" id="KW-1133">Transmembrane helix</keyword>
<gene>
    <name evidence="2" type="ORF">METZ01_LOCUS368375</name>
</gene>
<name>A0A382T2N3_9ZZZZ</name>
<organism evidence="2">
    <name type="scientific">marine metagenome</name>
    <dbReference type="NCBI Taxonomy" id="408172"/>
    <lineage>
        <taxon>unclassified sequences</taxon>
        <taxon>metagenomes</taxon>
        <taxon>ecological metagenomes</taxon>
    </lineage>
</organism>
<dbReference type="EMBL" id="UINC01132914">
    <property type="protein sequence ID" value="SVD15521.1"/>
    <property type="molecule type" value="Genomic_DNA"/>
</dbReference>
<feature type="transmembrane region" description="Helical" evidence="1">
    <location>
        <begin position="12"/>
        <end position="29"/>
    </location>
</feature>
<accession>A0A382T2N3</accession>
<evidence type="ECO:0000256" key="1">
    <source>
        <dbReference type="SAM" id="Phobius"/>
    </source>
</evidence>
<sequence length="64" mass="7703">MKKILEVITHPVTYTNLLIVGSLIMIEFFHTQAHYRMKIDVHGYCSQHESNNKYLEENTYEEDW</sequence>
<keyword evidence="1" id="KW-0812">Transmembrane</keyword>
<keyword evidence="1" id="KW-0472">Membrane</keyword>